<protein>
    <submittedName>
        <fullName evidence="1">Uncharacterized protein</fullName>
    </submittedName>
</protein>
<evidence type="ECO:0000313" key="2">
    <source>
        <dbReference type="EMBL" id="CAF4445342.1"/>
    </source>
</evidence>
<accession>A0A8S2UHQ8</accession>
<organism evidence="1 3">
    <name type="scientific">Rotaria magnacalcarata</name>
    <dbReference type="NCBI Taxonomy" id="392030"/>
    <lineage>
        <taxon>Eukaryota</taxon>
        <taxon>Metazoa</taxon>
        <taxon>Spiralia</taxon>
        <taxon>Gnathifera</taxon>
        <taxon>Rotifera</taxon>
        <taxon>Eurotatoria</taxon>
        <taxon>Bdelloidea</taxon>
        <taxon>Philodinida</taxon>
        <taxon>Philodinidae</taxon>
        <taxon>Rotaria</taxon>
    </lineage>
</organism>
<evidence type="ECO:0000313" key="3">
    <source>
        <dbReference type="Proteomes" id="UP000681967"/>
    </source>
</evidence>
<reference evidence="1" key="1">
    <citation type="submission" date="2021-02" db="EMBL/GenBank/DDBJ databases">
        <authorList>
            <person name="Nowell W R."/>
        </authorList>
    </citation>
    <scope>NUCLEOTIDE SEQUENCE</scope>
</reference>
<proteinExistence type="predicted"/>
<feature type="non-terminal residue" evidence="1">
    <location>
        <position position="1"/>
    </location>
</feature>
<feature type="non-terminal residue" evidence="1">
    <location>
        <position position="87"/>
    </location>
</feature>
<evidence type="ECO:0000313" key="1">
    <source>
        <dbReference type="EMBL" id="CAF4336334.1"/>
    </source>
</evidence>
<dbReference type="AlphaFoldDB" id="A0A8S2UHQ8"/>
<dbReference type="Proteomes" id="UP000676336">
    <property type="component" value="Unassembled WGS sequence"/>
</dbReference>
<dbReference type="EMBL" id="CAJOBI010068127">
    <property type="protein sequence ID" value="CAF4445342.1"/>
    <property type="molecule type" value="Genomic_DNA"/>
</dbReference>
<comment type="caution">
    <text evidence="1">The sequence shown here is derived from an EMBL/GenBank/DDBJ whole genome shotgun (WGS) entry which is preliminary data.</text>
</comment>
<gene>
    <name evidence="1" type="ORF">BYL167_LOCUS28913</name>
    <name evidence="2" type="ORF">SMN809_LOCUS32464</name>
</gene>
<name>A0A8S2UHQ8_9BILA</name>
<sequence length="87" mass="9816">AQSTLSSYNTTRAAQLKTTYAPSLEAEYLQARHDAIQEVIDECRTELSRIYPKESSNSSSKHNRTDYMIDSFEAARSVLLKLSEKLG</sequence>
<dbReference type="Proteomes" id="UP000681967">
    <property type="component" value="Unassembled WGS sequence"/>
</dbReference>
<dbReference type="EMBL" id="CAJOBH010042506">
    <property type="protein sequence ID" value="CAF4336334.1"/>
    <property type="molecule type" value="Genomic_DNA"/>
</dbReference>